<protein>
    <submittedName>
        <fullName evidence="1">Uncharacterized protein</fullName>
    </submittedName>
</protein>
<reference evidence="1" key="1">
    <citation type="submission" date="2021-01" db="EMBL/GenBank/DDBJ databases">
        <title>Adiantum capillus-veneris genome.</title>
        <authorList>
            <person name="Fang Y."/>
            <person name="Liao Q."/>
        </authorList>
    </citation>
    <scope>NUCLEOTIDE SEQUENCE</scope>
    <source>
        <strain evidence="1">H3</strain>
        <tissue evidence="1">Leaf</tissue>
    </source>
</reference>
<organism evidence="1 2">
    <name type="scientific">Adiantum capillus-veneris</name>
    <name type="common">Maidenhair fern</name>
    <dbReference type="NCBI Taxonomy" id="13818"/>
    <lineage>
        <taxon>Eukaryota</taxon>
        <taxon>Viridiplantae</taxon>
        <taxon>Streptophyta</taxon>
        <taxon>Embryophyta</taxon>
        <taxon>Tracheophyta</taxon>
        <taxon>Polypodiopsida</taxon>
        <taxon>Polypodiidae</taxon>
        <taxon>Polypodiales</taxon>
        <taxon>Pteridineae</taxon>
        <taxon>Pteridaceae</taxon>
        <taxon>Vittarioideae</taxon>
        <taxon>Adiantum</taxon>
    </lineage>
</organism>
<keyword evidence="2" id="KW-1185">Reference proteome</keyword>
<proteinExistence type="predicted"/>
<dbReference type="AlphaFoldDB" id="A0A9D4UVX6"/>
<accession>A0A9D4UVX6</accession>
<gene>
    <name evidence="1" type="ORF">GOP47_0010771</name>
</gene>
<name>A0A9D4UVX6_ADICA</name>
<dbReference type="EMBL" id="JABFUD020000010">
    <property type="protein sequence ID" value="KAI5074810.1"/>
    <property type="molecule type" value="Genomic_DNA"/>
</dbReference>
<evidence type="ECO:0000313" key="2">
    <source>
        <dbReference type="Proteomes" id="UP000886520"/>
    </source>
</evidence>
<comment type="caution">
    <text evidence="1">The sequence shown here is derived from an EMBL/GenBank/DDBJ whole genome shotgun (WGS) entry which is preliminary data.</text>
</comment>
<evidence type="ECO:0000313" key="1">
    <source>
        <dbReference type="EMBL" id="KAI5074810.1"/>
    </source>
</evidence>
<dbReference type="Proteomes" id="UP000886520">
    <property type="component" value="Chromosome 10"/>
</dbReference>
<sequence length="94" mass="10665">MASRGDPLDLELDLPNNCVQSFQASMASWRMEICRAIVQQARIRVELVSFGEFGGSADLGEGIEGSISGHYQERCWVLQISIWEIELEKKYKNE</sequence>